<accession>A0A8S5RZQ8</accession>
<dbReference type="PANTHER" id="PTHR31373">
    <property type="entry name" value="OS06G0652100 PROTEIN"/>
    <property type="match status" value="1"/>
</dbReference>
<dbReference type="SUPFAM" id="SSF53300">
    <property type="entry name" value="vWA-like"/>
    <property type="match status" value="1"/>
</dbReference>
<dbReference type="PANTHER" id="PTHR31373:SF27">
    <property type="entry name" value="TROVE DOMAIN-CONTAINING PROTEIN"/>
    <property type="match status" value="1"/>
</dbReference>
<sequence>MTQNLFLANLGKHAAQTANGAVSNSTTGRLLVDQFAKAGAAKGRNIQEVFADQSAIWGEDALGALRFAFYLRMITRKTKLFGGEQTETVQRGQGNQDEALKRMLWVALYHPETFYKNLWIVPLVGSWKDLWILLTMSDELKKEEFFKTMAEGINDENQKGLVLKYLPRIRSNKKCVSEWAIKTNQLAKEFCNFIGWKAEHYRKFKSTGIAHKFQQLMCGGLYDNIDFNQIPGRALSIMLANGGKWLKNHNLETKYQEWIEKQPVAKFTGFVYELGKQVPSVNNYMTKPLSYIQKMTIDKQFDGLIKLAKSDNGGIKGNVWCCLDTSGSMNACIHGLKDVRCCDIANSLAVYFSTLNEGAFHKSVLAFDNTSKHYKLSGTFTDMMSNLPRVGCGGTNFQGAIDEILRVRRSNPNIPLEDYPKTLLVISDMQFNPTSNSGYWGGYSNCKLSKTEVSTNYEESKRKLLQAFPKEFVDEMKFIWWHVTSQYKDFPSSIDDPGTYMFSGFDGAVVSLLLGGDATVVDEKTGETRQLSMEEMVQKALTQELLLQLKL</sequence>
<dbReference type="InterPro" id="IPR011205">
    <property type="entry name" value="UCP015417_vWA"/>
</dbReference>
<dbReference type="Gene3D" id="3.40.50.410">
    <property type="entry name" value="von Willebrand factor, type A domain"/>
    <property type="match status" value="1"/>
</dbReference>
<dbReference type="Pfam" id="PF25043">
    <property type="entry name" value="DUF7788"/>
    <property type="match status" value="1"/>
</dbReference>
<evidence type="ECO:0000313" key="2">
    <source>
        <dbReference type="EMBL" id="DAF44245.1"/>
    </source>
</evidence>
<dbReference type="EMBL" id="BK032510">
    <property type="protein sequence ID" value="DAF44245.1"/>
    <property type="molecule type" value="Genomic_DNA"/>
</dbReference>
<proteinExistence type="predicted"/>
<feature type="domain" description="DUF7788" evidence="1">
    <location>
        <begin position="324"/>
        <end position="536"/>
    </location>
</feature>
<reference evidence="2" key="1">
    <citation type="journal article" date="2021" name="Proc. Natl. Acad. Sci. U.S.A.">
        <title>A Catalog of Tens of Thousands of Viruses from Human Metagenomes Reveals Hidden Associations with Chronic Diseases.</title>
        <authorList>
            <person name="Tisza M.J."/>
            <person name="Buck C.B."/>
        </authorList>
    </citation>
    <scope>NUCLEOTIDE SEQUENCE</scope>
    <source>
        <strain evidence="2">CtNQV2</strain>
    </source>
</reference>
<dbReference type="InterPro" id="IPR056690">
    <property type="entry name" value="DUF7788"/>
</dbReference>
<dbReference type="InterPro" id="IPR036465">
    <property type="entry name" value="vWFA_dom_sf"/>
</dbReference>
<organism evidence="2">
    <name type="scientific">Myoviridae sp. ctNQV2</name>
    <dbReference type="NCBI Taxonomy" id="2827683"/>
    <lineage>
        <taxon>Viruses</taxon>
        <taxon>Duplodnaviria</taxon>
        <taxon>Heunggongvirae</taxon>
        <taxon>Uroviricota</taxon>
        <taxon>Caudoviricetes</taxon>
    </lineage>
</organism>
<name>A0A8S5RZQ8_9CAUD</name>
<evidence type="ECO:0000259" key="1">
    <source>
        <dbReference type="Pfam" id="PF25043"/>
    </source>
</evidence>
<protein>
    <recommendedName>
        <fullName evidence="1">DUF7788 domain-containing protein</fullName>
    </recommendedName>
</protein>